<dbReference type="Gene3D" id="3.30.200.20">
    <property type="entry name" value="Phosphorylase Kinase, domain 1"/>
    <property type="match status" value="1"/>
</dbReference>
<dbReference type="Pfam" id="PF00069">
    <property type="entry name" value="Pkinase"/>
    <property type="match status" value="2"/>
</dbReference>
<keyword evidence="6 9" id="KW-0067">ATP-binding</keyword>
<keyword evidence="4 9" id="KW-0547">Nucleotide-binding</keyword>
<accession>A0A9P9D1F3</accession>
<dbReference type="InterPro" id="IPR017441">
    <property type="entry name" value="Protein_kinase_ATP_BS"/>
</dbReference>
<feature type="region of interest" description="Disordered" evidence="10">
    <location>
        <begin position="1"/>
        <end position="20"/>
    </location>
</feature>
<proteinExistence type="predicted"/>
<comment type="catalytic activity">
    <reaction evidence="8">
        <text>L-seryl-[protein] + ATP = O-phospho-L-seryl-[protein] + ADP + H(+)</text>
        <dbReference type="Rhea" id="RHEA:17989"/>
        <dbReference type="Rhea" id="RHEA-COMP:9863"/>
        <dbReference type="Rhea" id="RHEA-COMP:11604"/>
        <dbReference type="ChEBI" id="CHEBI:15378"/>
        <dbReference type="ChEBI" id="CHEBI:29999"/>
        <dbReference type="ChEBI" id="CHEBI:30616"/>
        <dbReference type="ChEBI" id="CHEBI:83421"/>
        <dbReference type="ChEBI" id="CHEBI:456216"/>
        <dbReference type="EC" id="2.7.11.1"/>
    </reaction>
</comment>
<dbReference type="EC" id="2.7.11.1" evidence="1"/>
<dbReference type="PROSITE" id="PS50011">
    <property type="entry name" value="PROTEIN_KINASE_DOM"/>
    <property type="match status" value="1"/>
</dbReference>
<dbReference type="PANTHER" id="PTHR47634">
    <property type="entry name" value="PROTEIN KINASE DOMAIN-CONTAINING PROTEIN-RELATED"/>
    <property type="match status" value="1"/>
</dbReference>
<evidence type="ECO:0000259" key="11">
    <source>
        <dbReference type="PROSITE" id="PS50011"/>
    </source>
</evidence>
<keyword evidence="5 12" id="KW-0418">Kinase</keyword>
<dbReference type="OrthoDB" id="5979581at2759"/>
<keyword evidence="2" id="KW-0723">Serine/threonine-protein kinase</keyword>
<evidence type="ECO:0000256" key="8">
    <source>
        <dbReference type="ARBA" id="ARBA00048679"/>
    </source>
</evidence>
<dbReference type="InterPro" id="IPR000719">
    <property type="entry name" value="Prot_kinase_dom"/>
</dbReference>
<dbReference type="GO" id="GO:0050684">
    <property type="term" value="P:regulation of mRNA processing"/>
    <property type="evidence" value="ECO:0007669"/>
    <property type="project" value="TreeGrafter"/>
</dbReference>
<evidence type="ECO:0000256" key="5">
    <source>
        <dbReference type="ARBA" id="ARBA00022777"/>
    </source>
</evidence>
<evidence type="ECO:0000256" key="7">
    <source>
        <dbReference type="ARBA" id="ARBA00047899"/>
    </source>
</evidence>
<dbReference type="PANTHER" id="PTHR47634:SF9">
    <property type="entry name" value="PROTEIN KINASE DOMAIN-CONTAINING PROTEIN-RELATED"/>
    <property type="match status" value="1"/>
</dbReference>
<keyword evidence="3" id="KW-0808">Transferase</keyword>
<dbReference type="Proteomes" id="UP000700596">
    <property type="component" value="Unassembled WGS sequence"/>
</dbReference>
<comment type="catalytic activity">
    <reaction evidence="7">
        <text>L-threonyl-[protein] + ATP = O-phospho-L-threonyl-[protein] + ADP + H(+)</text>
        <dbReference type="Rhea" id="RHEA:46608"/>
        <dbReference type="Rhea" id="RHEA-COMP:11060"/>
        <dbReference type="Rhea" id="RHEA-COMP:11605"/>
        <dbReference type="ChEBI" id="CHEBI:15378"/>
        <dbReference type="ChEBI" id="CHEBI:30013"/>
        <dbReference type="ChEBI" id="CHEBI:30616"/>
        <dbReference type="ChEBI" id="CHEBI:61977"/>
        <dbReference type="ChEBI" id="CHEBI:456216"/>
        <dbReference type="EC" id="2.7.11.1"/>
    </reaction>
</comment>
<dbReference type="GO" id="GO:0005524">
    <property type="term" value="F:ATP binding"/>
    <property type="evidence" value="ECO:0007669"/>
    <property type="project" value="UniProtKB-UniRule"/>
</dbReference>
<evidence type="ECO:0000256" key="4">
    <source>
        <dbReference type="ARBA" id="ARBA00022741"/>
    </source>
</evidence>
<reference evidence="12" key="1">
    <citation type="journal article" date="2021" name="Nat. Commun.">
        <title>Genetic determinants of endophytism in the Arabidopsis root mycobiome.</title>
        <authorList>
            <person name="Mesny F."/>
            <person name="Miyauchi S."/>
            <person name="Thiergart T."/>
            <person name="Pickel B."/>
            <person name="Atanasova L."/>
            <person name="Karlsson M."/>
            <person name="Huettel B."/>
            <person name="Barry K.W."/>
            <person name="Haridas S."/>
            <person name="Chen C."/>
            <person name="Bauer D."/>
            <person name="Andreopoulos W."/>
            <person name="Pangilinan J."/>
            <person name="LaButti K."/>
            <person name="Riley R."/>
            <person name="Lipzen A."/>
            <person name="Clum A."/>
            <person name="Drula E."/>
            <person name="Henrissat B."/>
            <person name="Kohler A."/>
            <person name="Grigoriev I.V."/>
            <person name="Martin F.M."/>
            <person name="Hacquard S."/>
        </authorList>
    </citation>
    <scope>NUCLEOTIDE SEQUENCE</scope>
    <source>
        <strain evidence="12">MPI-CAGE-CH-0243</strain>
    </source>
</reference>
<dbReference type="PROSITE" id="PS00107">
    <property type="entry name" value="PROTEIN_KINASE_ATP"/>
    <property type="match status" value="1"/>
</dbReference>
<evidence type="ECO:0000256" key="3">
    <source>
        <dbReference type="ARBA" id="ARBA00022679"/>
    </source>
</evidence>
<evidence type="ECO:0000256" key="10">
    <source>
        <dbReference type="SAM" id="MobiDB-lite"/>
    </source>
</evidence>
<dbReference type="InterPro" id="IPR051334">
    <property type="entry name" value="SRPK"/>
</dbReference>
<organism evidence="12 13">
    <name type="scientific">Dendryphion nanum</name>
    <dbReference type="NCBI Taxonomy" id="256645"/>
    <lineage>
        <taxon>Eukaryota</taxon>
        <taxon>Fungi</taxon>
        <taxon>Dikarya</taxon>
        <taxon>Ascomycota</taxon>
        <taxon>Pezizomycotina</taxon>
        <taxon>Dothideomycetes</taxon>
        <taxon>Pleosporomycetidae</taxon>
        <taxon>Pleosporales</taxon>
        <taxon>Torulaceae</taxon>
        <taxon>Dendryphion</taxon>
    </lineage>
</organism>
<dbReference type="GO" id="GO:0004674">
    <property type="term" value="F:protein serine/threonine kinase activity"/>
    <property type="evidence" value="ECO:0007669"/>
    <property type="project" value="UniProtKB-KW"/>
</dbReference>
<dbReference type="AlphaFoldDB" id="A0A9P9D1F3"/>
<evidence type="ECO:0000313" key="13">
    <source>
        <dbReference type="Proteomes" id="UP000700596"/>
    </source>
</evidence>
<sequence>MASFHSKPLVEPPHSDASRRFIETGAPCESAEEYRPGGFHPVNLGDTFSDKKYRIIRKLGDGSYSTVWLAVSTGTPRYVALKVMVAKASTSNTELDILGHLSKNSQKQGVFQENHQIKNNHHVTALLDTFQHHGPNGLHRCLAFEPMGTTAASLVEELPQNKPKKRGKPQRYPKRMAKKILLHVIKGLAWIHQNEVVHGDVQPGNILFSIGDLAPVHEEELKQDEASTAIPLCRVDGRIDCWAPKNLYLKQPLYDRVRLGPDLQVKISDLGSAFWESNPPKSTVIPLSLRAPELILHRQFDRGIDLWSFGCLVFEIIAGKALFVVMQFGHDQKDEEEADDEHLLQLNDIIGPLPDSIIDSWPRYSTWYGPGRRRRNPFGDEEPYIYKSLENHFAECKSDEFDDKESAVICALIRDILVYDPSKRPSAIDILKHPWFVE</sequence>
<evidence type="ECO:0000256" key="2">
    <source>
        <dbReference type="ARBA" id="ARBA00022527"/>
    </source>
</evidence>
<feature type="binding site" evidence="9">
    <location>
        <position position="87"/>
    </location>
    <ligand>
        <name>ATP</name>
        <dbReference type="ChEBI" id="CHEBI:30616"/>
    </ligand>
</feature>
<evidence type="ECO:0000256" key="6">
    <source>
        <dbReference type="ARBA" id="ARBA00022840"/>
    </source>
</evidence>
<evidence type="ECO:0000313" key="12">
    <source>
        <dbReference type="EMBL" id="KAH7110901.1"/>
    </source>
</evidence>
<protein>
    <recommendedName>
        <fullName evidence="1">non-specific serine/threonine protein kinase</fullName>
        <ecNumber evidence="1">2.7.11.1</ecNumber>
    </recommendedName>
</protein>
<dbReference type="EMBL" id="JAGMWT010000026">
    <property type="protein sequence ID" value="KAH7110901.1"/>
    <property type="molecule type" value="Genomic_DNA"/>
</dbReference>
<gene>
    <name evidence="12" type="ORF">B0J11DRAFT_447916</name>
</gene>
<comment type="caution">
    <text evidence="12">The sequence shown here is derived from an EMBL/GenBank/DDBJ whole genome shotgun (WGS) entry which is preliminary data.</text>
</comment>
<evidence type="ECO:0000256" key="1">
    <source>
        <dbReference type="ARBA" id="ARBA00012513"/>
    </source>
</evidence>
<feature type="domain" description="Protein kinase" evidence="11">
    <location>
        <begin position="53"/>
        <end position="436"/>
    </location>
</feature>
<dbReference type="Gene3D" id="1.10.510.10">
    <property type="entry name" value="Transferase(Phosphotransferase) domain 1"/>
    <property type="match status" value="1"/>
</dbReference>
<dbReference type="SUPFAM" id="SSF56112">
    <property type="entry name" value="Protein kinase-like (PK-like)"/>
    <property type="match status" value="1"/>
</dbReference>
<dbReference type="InterPro" id="IPR011009">
    <property type="entry name" value="Kinase-like_dom_sf"/>
</dbReference>
<keyword evidence="13" id="KW-1185">Reference proteome</keyword>
<name>A0A9P9D1F3_9PLEO</name>
<dbReference type="GO" id="GO:0000245">
    <property type="term" value="P:spliceosomal complex assembly"/>
    <property type="evidence" value="ECO:0007669"/>
    <property type="project" value="TreeGrafter"/>
</dbReference>
<evidence type="ECO:0000256" key="9">
    <source>
        <dbReference type="PROSITE-ProRule" id="PRU10141"/>
    </source>
</evidence>